<accession>A0A1H6CU75</accession>
<sequence>MTIAIGDYWFYSALRDGGRGDVERRELLPAATADPHDPGRWMHATAARDGQHRLAAGIEYLFGRRPALRRMRFPKDAAIIVDGTLVNRDHTIAEQAKIYGYSTSHQIVIAADTHFVVGIGGPQPGNRNDCNIADGRYSANVGDSARWALRIAPFCLGGDVA</sequence>
<name>A0A1H6CU75_9ACTN</name>
<dbReference type="EMBL" id="FNVU01000010">
    <property type="protein sequence ID" value="SEG76085.1"/>
    <property type="molecule type" value="Genomic_DNA"/>
</dbReference>
<organism evidence="1 2">
    <name type="scientific">Actinacidiphila yanglinensis</name>
    <dbReference type="NCBI Taxonomy" id="310779"/>
    <lineage>
        <taxon>Bacteria</taxon>
        <taxon>Bacillati</taxon>
        <taxon>Actinomycetota</taxon>
        <taxon>Actinomycetes</taxon>
        <taxon>Kitasatosporales</taxon>
        <taxon>Streptomycetaceae</taxon>
        <taxon>Actinacidiphila</taxon>
    </lineage>
</organism>
<protein>
    <submittedName>
        <fullName evidence="1">Uncharacterized protein</fullName>
    </submittedName>
</protein>
<evidence type="ECO:0000313" key="2">
    <source>
        <dbReference type="Proteomes" id="UP000236754"/>
    </source>
</evidence>
<gene>
    <name evidence="1" type="ORF">SAMN05216223_11048</name>
</gene>
<keyword evidence="2" id="KW-1185">Reference proteome</keyword>
<evidence type="ECO:0000313" key="1">
    <source>
        <dbReference type="EMBL" id="SEG76085.1"/>
    </source>
</evidence>
<reference evidence="1 2" key="1">
    <citation type="submission" date="2016-10" db="EMBL/GenBank/DDBJ databases">
        <authorList>
            <person name="de Groot N.N."/>
        </authorList>
    </citation>
    <scope>NUCLEOTIDE SEQUENCE [LARGE SCALE GENOMIC DNA]</scope>
    <source>
        <strain evidence="1 2">CGMCC 4.2023</strain>
    </source>
</reference>
<dbReference type="AlphaFoldDB" id="A0A1H6CU75"/>
<dbReference type="Proteomes" id="UP000236754">
    <property type="component" value="Unassembled WGS sequence"/>
</dbReference>
<proteinExistence type="predicted"/>